<comment type="similarity">
    <text evidence="3">Belongs to the Nudix hydrolase family. NudC subfamily.</text>
</comment>
<dbReference type="EC" id="3.6.1.22" evidence="4"/>
<evidence type="ECO:0000256" key="5">
    <source>
        <dbReference type="ARBA" id="ARBA00022723"/>
    </source>
</evidence>
<evidence type="ECO:0000256" key="9">
    <source>
        <dbReference type="ARBA" id="ARBA00023679"/>
    </source>
</evidence>
<dbReference type="GO" id="GO:0006742">
    <property type="term" value="P:NADP+ catabolic process"/>
    <property type="evidence" value="ECO:0007669"/>
    <property type="project" value="TreeGrafter"/>
</dbReference>
<comment type="catalytic activity">
    <reaction evidence="9">
        <text>a 5'-end NAD(+)-phospho-ribonucleoside in mRNA + H2O = a 5'-end phospho-adenosine-phospho-ribonucleoside in mRNA + beta-nicotinamide D-ribonucleotide + 2 H(+)</text>
        <dbReference type="Rhea" id="RHEA:60876"/>
        <dbReference type="Rhea" id="RHEA-COMP:15698"/>
        <dbReference type="Rhea" id="RHEA-COMP:15719"/>
        <dbReference type="ChEBI" id="CHEBI:14649"/>
        <dbReference type="ChEBI" id="CHEBI:15377"/>
        <dbReference type="ChEBI" id="CHEBI:15378"/>
        <dbReference type="ChEBI" id="CHEBI:144029"/>
        <dbReference type="ChEBI" id="CHEBI:144051"/>
    </reaction>
    <physiologicalReaction direction="left-to-right" evidence="9">
        <dbReference type="Rhea" id="RHEA:60877"/>
    </physiologicalReaction>
</comment>
<dbReference type="SUPFAM" id="SSF55811">
    <property type="entry name" value="Nudix"/>
    <property type="match status" value="1"/>
</dbReference>
<comment type="cofactor">
    <cofactor evidence="1">
        <name>Mg(2+)</name>
        <dbReference type="ChEBI" id="CHEBI:18420"/>
    </cofactor>
</comment>
<dbReference type="InterPro" id="IPR050241">
    <property type="entry name" value="NAD-cap_RNA_hydrolase_NudC"/>
</dbReference>
<reference evidence="12" key="1">
    <citation type="journal article" date="2014" name="Proc. Natl. Acad. Sci. U.S.A.">
        <title>Extensive sampling of basidiomycete genomes demonstrates inadequacy of the white-rot/brown-rot paradigm for wood decay fungi.</title>
        <authorList>
            <person name="Riley R."/>
            <person name="Salamov A.A."/>
            <person name="Brown D.W."/>
            <person name="Nagy L.G."/>
            <person name="Floudas D."/>
            <person name="Held B.W."/>
            <person name="Levasseur A."/>
            <person name="Lombard V."/>
            <person name="Morin E."/>
            <person name="Otillar R."/>
            <person name="Lindquist E.A."/>
            <person name="Sun H."/>
            <person name="LaButti K.M."/>
            <person name="Schmutz J."/>
            <person name="Jabbour D."/>
            <person name="Luo H."/>
            <person name="Baker S.E."/>
            <person name="Pisabarro A.G."/>
            <person name="Walton J.D."/>
            <person name="Blanchette R.A."/>
            <person name="Henrissat B."/>
            <person name="Martin F."/>
            <person name="Cullen D."/>
            <person name="Hibbett D.S."/>
            <person name="Grigoriev I.V."/>
        </authorList>
    </citation>
    <scope>NUCLEOTIDE SEQUENCE [LARGE SCALE GENOMIC DNA]</scope>
    <source>
        <strain evidence="12">FD-172 SS1</strain>
    </source>
</reference>
<keyword evidence="6" id="KW-0378">Hydrolase</keyword>
<dbReference type="EMBL" id="KL198090">
    <property type="protein sequence ID" value="KDQ08471.1"/>
    <property type="molecule type" value="Genomic_DNA"/>
</dbReference>
<dbReference type="GO" id="GO:0005777">
    <property type="term" value="C:peroxisome"/>
    <property type="evidence" value="ECO:0007669"/>
    <property type="project" value="TreeGrafter"/>
</dbReference>
<dbReference type="CDD" id="cd03429">
    <property type="entry name" value="NUDIX_NADH_pyrophosphatase_Nudt13"/>
    <property type="match status" value="1"/>
</dbReference>
<dbReference type="AlphaFoldDB" id="A0A067MA51"/>
<evidence type="ECO:0000256" key="6">
    <source>
        <dbReference type="ARBA" id="ARBA00022801"/>
    </source>
</evidence>
<accession>A0A067MA51</accession>
<keyword evidence="7" id="KW-0460">Magnesium</keyword>
<evidence type="ECO:0000313" key="12">
    <source>
        <dbReference type="Proteomes" id="UP000027195"/>
    </source>
</evidence>
<evidence type="ECO:0000256" key="8">
    <source>
        <dbReference type="ARBA" id="ARBA00023027"/>
    </source>
</evidence>
<dbReference type="OrthoDB" id="10249612at2759"/>
<evidence type="ECO:0000256" key="3">
    <source>
        <dbReference type="ARBA" id="ARBA00009595"/>
    </source>
</evidence>
<dbReference type="Pfam" id="PF00293">
    <property type="entry name" value="NUDIX"/>
    <property type="match status" value="1"/>
</dbReference>
<dbReference type="GO" id="GO:0035529">
    <property type="term" value="F:NADH pyrophosphatase activity"/>
    <property type="evidence" value="ECO:0007669"/>
    <property type="project" value="TreeGrafter"/>
</dbReference>
<dbReference type="GO" id="GO:0046872">
    <property type="term" value="F:metal ion binding"/>
    <property type="evidence" value="ECO:0007669"/>
    <property type="project" value="UniProtKB-KW"/>
</dbReference>
<dbReference type="PANTHER" id="PTHR42904">
    <property type="entry name" value="NUDIX HYDROLASE, NUDC SUBFAMILY"/>
    <property type="match status" value="1"/>
</dbReference>
<dbReference type="InterPro" id="IPR015797">
    <property type="entry name" value="NUDIX_hydrolase-like_dom_sf"/>
</dbReference>
<dbReference type="PROSITE" id="PS00893">
    <property type="entry name" value="NUDIX_BOX"/>
    <property type="match status" value="1"/>
</dbReference>
<evidence type="ECO:0000259" key="10">
    <source>
        <dbReference type="PROSITE" id="PS51462"/>
    </source>
</evidence>
<evidence type="ECO:0000256" key="7">
    <source>
        <dbReference type="ARBA" id="ARBA00022842"/>
    </source>
</evidence>
<dbReference type="PROSITE" id="PS51462">
    <property type="entry name" value="NUDIX"/>
    <property type="match status" value="1"/>
</dbReference>
<gene>
    <name evidence="11" type="ORF">BOTBODRAFT_37911</name>
</gene>
<protein>
    <recommendedName>
        <fullName evidence="4">NAD(+) diphosphatase</fullName>
        <ecNumber evidence="4">3.6.1.22</ecNumber>
    </recommendedName>
</protein>
<name>A0A067MA51_BOTB1</name>
<dbReference type="Gene3D" id="3.90.79.20">
    <property type="match status" value="1"/>
</dbReference>
<feature type="domain" description="Nudix hydrolase" evidence="10">
    <location>
        <begin position="253"/>
        <end position="384"/>
    </location>
</feature>
<dbReference type="Gene3D" id="3.90.79.10">
    <property type="entry name" value="Nucleoside Triphosphate Pyrophosphohydrolase"/>
    <property type="match status" value="1"/>
</dbReference>
<comment type="cofactor">
    <cofactor evidence="2">
        <name>Zn(2+)</name>
        <dbReference type="ChEBI" id="CHEBI:29105"/>
    </cofactor>
</comment>
<dbReference type="InterPro" id="IPR020084">
    <property type="entry name" value="NUDIX_hydrolase_CS"/>
</dbReference>
<keyword evidence="8" id="KW-0520">NAD</keyword>
<dbReference type="GO" id="GO:0005829">
    <property type="term" value="C:cytosol"/>
    <property type="evidence" value="ECO:0007669"/>
    <property type="project" value="TreeGrafter"/>
</dbReference>
<dbReference type="HOGENOM" id="CLU_037162_0_2_1"/>
<evidence type="ECO:0000256" key="4">
    <source>
        <dbReference type="ARBA" id="ARBA00012381"/>
    </source>
</evidence>
<evidence type="ECO:0000256" key="2">
    <source>
        <dbReference type="ARBA" id="ARBA00001947"/>
    </source>
</evidence>
<dbReference type="FunCoup" id="A0A067MA51">
    <property type="interactions" value="95"/>
</dbReference>
<keyword evidence="5" id="KW-0479">Metal-binding</keyword>
<sequence length="432" mass="47569">MSPFTHFHAGSPLNRLSWLRSSPQFLTAALLSKRAQWVLFHSGNPLLNTTVRESSLARLSTAQVLPLLGPAPYFAQGTAPGTHASAPDHILEHAGDADQRSEEDRKIIDTARIHGPTIAFLGLDEREPELQLSKPEQAPEVFPGTDIAGVPWFALDVTEVESDLLDPLIHPNFRFALTRPGTLADFSVFDAALFSQGRSILDWNSRYKFCPACGSPFYSLWSGWKTACSTLLPWNAAKPGQKPCPSGKGLNNYTHPRTDIAIIVTVVDEAREKVLLGRGRRYPPLSYSALAGFLEPSETLEDAVRREIWEESGVKLGDVAYHSCQPWPYPSTLMTGFFASADSTKPINLNLDHELEDAKWFTREEVLKVLAHPNGVGFAPLNPKLEYPTFRIPPQSAIAGVMISQWARGEWKPFAGDPLSDYAAITGGMAKI</sequence>
<dbReference type="PANTHER" id="PTHR42904:SF6">
    <property type="entry name" value="NAD-CAPPED RNA HYDROLASE NUDT12"/>
    <property type="match status" value="1"/>
</dbReference>
<dbReference type="STRING" id="930990.A0A067MA51"/>
<evidence type="ECO:0000256" key="1">
    <source>
        <dbReference type="ARBA" id="ARBA00001946"/>
    </source>
</evidence>
<dbReference type="InterPro" id="IPR000086">
    <property type="entry name" value="NUDIX_hydrolase_dom"/>
</dbReference>
<keyword evidence="12" id="KW-1185">Reference proteome</keyword>
<dbReference type="Proteomes" id="UP000027195">
    <property type="component" value="Unassembled WGS sequence"/>
</dbReference>
<dbReference type="InParanoid" id="A0A067MA51"/>
<proteinExistence type="inferred from homology"/>
<organism evidence="11 12">
    <name type="scientific">Botryobasidium botryosum (strain FD-172 SS1)</name>
    <dbReference type="NCBI Taxonomy" id="930990"/>
    <lineage>
        <taxon>Eukaryota</taxon>
        <taxon>Fungi</taxon>
        <taxon>Dikarya</taxon>
        <taxon>Basidiomycota</taxon>
        <taxon>Agaricomycotina</taxon>
        <taxon>Agaricomycetes</taxon>
        <taxon>Cantharellales</taxon>
        <taxon>Botryobasidiaceae</taxon>
        <taxon>Botryobasidium</taxon>
    </lineage>
</organism>
<dbReference type="GO" id="GO:0019677">
    <property type="term" value="P:NAD+ catabolic process"/>
    <property type="evidence" value="ECO:0007669"/>
    <property type="project" value="TreeGrafter"/>
</dbReference>
<evidence type="ECO:0000313" key="11">
    <source>
        <dbReference type="EMBL" id="KDQ08471.1"/>
    </source>
</evidence>
<dbReference type="InterPro" id="IPR049734">
    <property type="entry name" value="NudC-like_C"/>
</dbReference>